<keyword evidence="2" id="KW-1185">Reference proteome</keyword>
<organism evidence="1 2">
    <name type="scientific">Streptomyces albiflavescens</name>
    <dbReference type="NCBI Taxonomy" id="1623582"/>
    <lineage>
        <taxon>Bacteria</taxon>
        <taxon>Bacillati</taxon>
        <taxon>Actinomycetota</taxon>
        <taxon>Actinomycetes</taxon>
        <taxon>Kitasatosporales</taxon>
        <taxon>Streptomycetaceae</taxon>
        <taxon>Streptomyces</taxon>
    </lineage>
</organism>
<dbReference type="AlphaFoldDB" id="A0A917XWX3"/>
<evidence type="ECO:0000313" key="1">
    <source>
        <dbReference type="EMBL" id="GGN55192.1"/>
    </source>
</evidence>
<name>A0A917XWX3_9ACTN</name>
<dbReference type="Proteomes" id="UP000600365">
    <property type="component" value="Unassembled WGS sequence"/>
</dbReference>
<evidence type="ECO:0000313" key="2">
    <source>
        <dbReference type="Proteomes" id="UP000600365"/>
    </source>
</evidence>
<proteinExistence type="predicted"/>
<protein>
    <submittedName>
        <fullName evidence="1">Uncharacterized protein</fullName>
    </submittedName>
</protein>
<accession>A0A917XWX3</accession>
<reference evidence="1 2" key="1">
    <citation type="journal article" date="2014" name="Int. J. Syst. Evol. Microbiol.">
        <title>Complete genome sequence of Corynebacterium casei LMG S-19264T (=DSM 44701T), isolated from a smear-ripened cheese.</title>
        <authorList>
            <consortium name="US DOE Joint Genome Institute (JGI-PGF)"/>
            <person name="Walter F."/>
            <person name="Albersmeier A."/>
            <person name="Kalinowski J."/>
            <person name="Ruckert C."/>
        </authorList>
    </citation>
    <scope>NUCLEOTIDE SEQUENCE [LARGE SCALE GENOMIC DNA]</scope>
    <source>
        <strain evidence="1 2">CGMCC 4.7111</strain>
    </source>
</reference>
<gene>
    <name evidence="1" type="ORF">GCM10011579_015030</name>
</gene>
<dbReference type="EMBL" id="BMMM01000002">
    <property type="protein sequence ID" value="GGN55192.1"/>
    <property type="molecule type" value="Genomic_DNA"/>
</dbReference>
<sequence length="65" mass="6546">MDMATVPLNFRCGTVRVHSRIAVRSPAVGRAEAVRVCGAGASVADDASPAAYESLVGGTMVLAGV</sequence>
<comment type="caution">
    <text evidence="1">The sequence shown here is derived from an EMBL/GenBank/DDBJ whole genome shotgun (WGS) entry which is preliminary data.</text>
</comment>